<dbReference type="AlphaFoldDB" id="A0AAE1DRG1"/>
<feature type="region of interest" description="Disordered" evidence="1">
    <location>
        <begin position="43"/>
        <end position="74"/>
    </location>
</feature>
<keyword evidence="3" id="KW-1185">Reference proteome</keyword>
<comment type="caution">
    <text evidence="2">The sequence shown here is derived from an EMBL/GenBank/DDBJ whole genome shotgun (WGS) entry which is preliminary data.</text>
</comment>
<evidence type="ECO:0000256" key="1">
    <source>
        <dbReference type="SAM" id="MobiDB-lite"/>
    </source>
</evidence>
<organism evidence="2 3">
    <name type="scientific">Elysia crispata</name>
    <name type="common">lettuce slug</name>
    <dbReference type="NCBI Taxonomy" id="231223"/>
    <lineage>
        <taxon>Eukaryota</taxon>
        <taxon>Metazoa</taxon>
        <taxon>Spiralia</taxon>
        <taxon>Lophotrochozoa</taxon>
        <taxon>Mollusca</taxon>
        <taxon>Gastropoda</taxon>
        <taxon>Heterobranchia</taxon>
        <taxon>Euthyneura</taxon>
        <taxon>Panpulmonata</taxon>
        <taxon>Sacoglossa</taxon>
        <taxon>Placobranchoidea</taxon>
        <taxon>Plakobranchidae</taxon>
        <taxon>Elysia</taxon>
    </lineage>
</organism>
<sequence>MIPVSFRRLLAPQNMTDGRIKSADERESSRGIGLHTCQRHALETSPDASAHPSTVFRVSERSWGEGEEASTAYD</sequence>
<dbReference type="Proteomes" id="UP001283361">
    <property type="component" value="Unassembled WGS sequence"/>
</dbReference>
<protein>
    <submittedName>
        <fullName evidence="2">Uncharacterized protein</fullName>
    </submittedName>
</protein>
<dbReference type="EMBL" id="JAWDGP010002758">
    <property type="protein sequence ID" value="KAK3780149.1"/>
    <property type="molecule type" value="Genomic_DNA"/>
</dbReference>
<name>A0AAE1DRG1_9GAST</name>
<reference evidence="2" key="1">
    <citation type="journal article" date="2023" name="G3 (Bethesda)">
        <title>A reference genome for the long-term kleptoplast-retaining sea slug Elysia crispata morphotype clarki.</title>
        <authorList>
            <person name="Eastman K.E."/>
            <person name="Pendleton A.L."/>
            <person name="Shaikh M.A."/>
            <person name="Suttiyut T."/>
            <person name="Ogas R."/>
            <person name="Tomko P."/>
            <person name="Gavelis G."/>
            <person name="Widhalm J.R."/>
            <person name="Wisecaver J.H."/>
        </authorList>
    </citation>
    <scope>NUCLEOTIDE SEQUENCE</scope>
    <source>
        <strain evidence="2">ECLA1</strain>
    </source>
</reference>
<gene>
    <name evidence="2" type="ORF">RRG08_051627</name>
</gene>
<evidence type="ECO:0000313" key="2">
    <source>
        <dbReference type="EMBL" id="KAK3780149.1"/>
    </source>
</evidence>
<evidence type="ECO:0000313" key="3">
    <source>
        <dbReference type="Proteomes" id="UP001283361"/>
    </source>
</evidence>
<accession>A0AAE1DRG1</accession>
<proteinExistence type="predicted"/>